<proteinExistence type="inferred from homology"/>
<feature type="transmembrane region" description="Helical" evidence="8">
    <location>
        <begin position="135"/>
        <end position="157"/>
    </location>
</feature>
<comment type="subcellular location">
    <subcellularLocation>
        <location evidence="1">Membrane</location>
        <topology evidence="1">Multi-pass membrane protein</topology>
    </subcellularLocation>
</comment>
<feature type="transmembrane region" description="Helical" evidence="8">
    <location>
        <begin position="337"/>
        <end position="359"/>
    </location>
</feature>
<dbReference type="Pfam" id="PF07690">
    <property type="entry name" value="MFS_1"/>
    <property type="match status" value="1"/>
</dbReference>
<evidence type="ECO:0000256" key="8">
    <source>
        <dbReference type="SAM" id="Phobius"/>
    </source>
</evidence>
<gene>
    <name evidence="9" type="primary">SEO1_3</name>
    <name evidence="9" type="ORF">APUU_60959A</name>
</gene>
<dbReference type="SUPFAM" id="SSF103473">
    <property type="entry name" value="MFS general substrate transporter"/>
    <property type="match status" value="1"/>
</dbReference>
<dbReference type="AlphaFoldDB" id="A0A7R8AQY6"/>
<evidence type="ECO:0000256" key="3">
    <source>
        <dbReference type="ARBA" id="ARBA00022692"/>
    </source>
</evidence>
<dbReference type="EMBL" id="AP024448">
    <property type="protein sequence ID" value="BCS27911.1"/>
    <property type="molecule type" value="Genomic_DNA"/>
</dbReference>
<dbReference type="GO" id="GO:0022857">
    <property type="term" value="F:transmembrane transporter activity"/>
    <property type="evidence" value="ECO:0007669"/>
    <property type="project" value="InterPro"/>
</dbReference>
<feature type="transmembrane region" description="Helical" evidence="8">
    <location>
        <begin position="68"/>
        <end position="88"/>
    </location>
</feature>
<evidence type="ECO:0000313" key="10">
    <source>
        <dbReference type="Proteomes" id="UP000654913"/>
    </source>
</evidence>
<dbReference type="PANTHER" id="PTHR43791">
    <property type="entry name" value="PERMEASE-RELATED"/>
    <property type="match status" value="1"/>
</dbReference>
<evidence type="ECO:0000256" key="7">
    <source>
        <dbReference type="SAM" id="MobiDB-lite"/>
    </source>
</evidence>
<dbReference type="Proteomes" id="UP000654913">
    <property type="component" value="Chromosome 6"/>
</dbReference>
<organism evidence="9 10">
    <name type="scientific">Aspergillus puulaauensis</name>
    <dbReference type="NCBI Taxonomy" id="1220207"/>
    <lineage>
        <taxon>Eukaryota</taxon>
        <taxon>Fungi</taxon>
        <taxon>Dikarya</taxon>
        <taxon>Ascomycota</taxon>
        <taxon>Pezizomycotina</taxon>
        <taxon>Eurotiomycetes</taxon>
        <taxon>Eurotiomycetidae</taxon>
        <taxon>Eurotiales</taxon>
        <taxon>Aspergillaceae</taxon>
        <taxon>Aspergillus</taxon>
    </lineage>
</organism>
<feature type="transmembrane region" description="Helical" evidence="8">
    <location>
        <begin position="305"/>
        <end position="325"/>
    </location>
</feature>
<dbReference type="Gene3D" id="1.20.1250.20">
    <property type="entry name" value="MFS general substrate transporter like domains"/>
    <property type="match status" value="1"/>
</dbReference>
<reference evidence="9" key="1">
    <citation type="submission" date="2021-01" db="EMBL/GenBank/DDBJ databases">
        <authorList>
            <consortium name="Aspergillus puulaauensis MK2 genome sequencing consortium"/>
            <person name="Kazuki M."/>
            <person name="Futagami T."/>
        </authorList>
    </citation>
    <scope>NUCLEOTIDE SEQUENCE</scope>
    <source>
        <strain evidence="9">MK2</strain>
    </source>
</reference>
<evidence type="ECO:0000256" key="5">
    <source>
        <dbReference type="ARBA" id="ARBA00023136"/>
    </source>
</evidence>
<feature type="transmembrane region" description="Helical" evidence="8">
    <location>
        <begin position="39"/>
        <end position="56"/>
    </location>
</feature>
<keyword evidence="5 8" id="KW-0472">Membrane</keyword>
<accession>A0A7R8AQY6</accession>
<dbReference type="OrthoDB" id="3639251at2759"/>
<evidence type="ECO:0000313" key="9">
    <source>
        <dbReference type="EMBL" id="BCS27911.1"/>
    </source>
</evidence>
<dbReference type="GO" id="GO:0016020">
    <property type="term" value="C:membrane"/>
    <property type="evidence" value="ECO:0007669"/>
    <property type="project" value="UniProtKB-SubCell"/>
</dbReference>
<comment type="similarity">
    <text evidence="6">Belongs to the major facilitator superfamily. Allantoate permease family.</text>
</comment>
<evidence type="ECO:0000256" key="4">
    <source>
        <dbReference type="ARBA" id="ARBA00022989"/>
    </source>
</evidence>
<name>A0A7R8AQY6_9EURO</name>
<keyword evidence="2" id="KW-0813">Transport</keyword>
<dbReference type="FunFam" id="1.20.1250.20:FF:000065">
    <property type="entry name" value="Putative MFS pantothenate transporter"/>
    <property type="match status" value="1"/>
</dbReference>
<keyword evidence="3 8" id="KW-0812">Transmembrane</keyword>
<keyword evidence="10" id="KW-1185">Reference proteome</keyword>
<keyword evidence="4 8" id="KW-1133">Transmembrane helix</keyword>
<dbReference type="GeneID" id="64977908"/>
<feature type="transmembrane region" description="Helical" evidence="8">
    <location>
        <begin position="210"/>
        <end position="231"/>
    </location>
</feature>
<dbReference type="RefSeq" id="XP_041560097.1">
    <property type="nucleotide sequence ID" value="XM_041694248.1"/>
</dbReference>
<evidence type="ECO:0000256" key="2">
    <source>
        <dbReference type="ARBA" id="ARBA00022448"/>
    </source>
</evidence>
<reference evidence="9" key="2">
    <citation type="submission" date="2021-02" db="EMBL/GenBank/DDBJ databases">
        <title>Aspergillus puulaauensis MK2 genome sequence.</title>
        <authorList>
            <person name="Futagami T."/>
            <person name="Mori K."/>
            <person name="Kadooka C."/>
            <person name="Tanaka T."/>
        </authorList>
    </citation>
    <scope>NUCLEOTIDE SEQUENCE</scope>
    <source>
        <strain evidence="9">MK2</strain>
    </source>
</reference>
<evidence type="ECO:0000256" key="6">
    <source>
        <dbReference type="ARBA" id="ARBA00037968"/>
    </source>
</evidence>
<dbReference type="InterPro" id="IPR036259">
    <property type="entry name" value="MFS_trans_sf"/>
</dbReference>
<feature type="region of interest" description="Disordered" evidence="7">
    <location>
        <begin position="403"/>
        <end position="427"/>
    </location>
</feature>
<dbReference type="PANTHER" id="PTHR43791:SF15">
    <property type="entry name" value="TRANSPORTER SEO1-RELATED"/>
    <property type="match status" value="1"/>
</dbReference>
<feature type="transmembrane region" description="Helical" evidence="8">
    <location>
        <begin position="277"/>
        <end position="299"/>
    </location>
</feature>
<protein>
    <submittedName>
        <fullName evidence="9">MFS transporter (Seo1)</fullName>
    </submittedName>
</protein>
<feature type="transmembrane region" description="Helical" evidence="8">
    <location>
        <begin position="251"/>
        <end position="270"/>
    </location>
</feature>
<feature type="transmembrane region" description="Helical" evidence="8">
    <location>
        <begin position="371"/>
        <end position="394"/>
    </location>
</feature>
<sequence length="427" mass="47490">MKEDLRFEENQLVNIQAMYTAGVAIGGIPLIYLLPRFPVNWTIPALELGWGLFTLLQYRTTSYAEIRAYRFFVGIFEAGFFPGVNYVLGSWYRADELGRRGGMFYSGQMLGNLTAGLLQSAASSHLNGVHGLAGWRWAFILDAIITFPVALLGFLVWPGTPAKPNRWVLTKQDVAFARRRLEADQNDIEEEATIKRRSTRQFLREYLWDWKFWGLTMWYTILCNTASLQYGGYLLWLKSLGRYSVPKVNQLGTTSPAIGILFVLGANFTSDLALGPLLTMTVAVTWNLVSIVILAIWSVPEGAKWFAFNSLYVQVAPASLFYGWFNEILRRDSLGRSATLMLSYMIAQSSTAGTSVAVFPTSEGPRFLKGWTFAGAMSVVFIVYTWGVVLPLSVKEEKKYAQKDSASTASVEQVGDGSDPAAKGIAA</sequence>
<evidence type="ECO:0000256" key="1">
    <source>
        <dbReference type="ARBA" id="ARBA00004141"/>
    </source>
</evidence>
<dbReference type="KEGG" id="apuu:APUU_60959A"/>
<dbReference type="InterPro" id="IPR011701">
    <property type="entry name" value="MFS"/>
</dbReference>
<feature type="transmembrane region" description="Helical" evidence="8">
    <location>
        <begin position="12"/>
        <end position="33"/>
    </location>
</feature>